<evidence type="ECO:0000313" key="3">
    <source>
        <dbReference type="EMBL" id="KAH6655169.1"/>
    </source>
</evidence>
<keyword evidence="4" id="KW-1185">Reference proteome</keyword>
<keyword evidence="2" id="KW-0812">Transmembrane</keyword>
<feature type="compositionally biased region" description="Polar residues" evidence="1">
    <location>
        <begin position="900"/>
        <end position="913"/>
    </location>
</feature>
<dbReference type="AlphaFoldDB" id="A0A9P8UM50"/>
<feature type="compositionally biased region" description="Low complexity" evidence="1">
    <location>
        <begin position="292"/>
        <end position="308"/>
    </location>
</feature>
<keyword evidence="2" id="KW-1133">Transmembrane helix</keyword>
<feature type="compositionally biased region" description="Basic and acidic residues" evidence="1">
    <location>
        <begin position="940"/>
        <end position="955"/>
    </location>
</feature>
<feature type="compositionally biased region" description="Polar residues" evidence="1">
    <location>
        <begin position="396"/>
        <end position="412"/>
    </location>
</feature>
<organism evidence="3 4">
    <name type="scientific">Truncatella angustata</name>
    <dbReference type="NCBI Taxonomy" id="152316"/>
    <lineage>
        <taxon>Eukaryota</taxon>
        <taxon>Fungi</taxon>
        <taxon>Dikarya</taxon>
        <taxon>Ascomycota</taxon>
        <taxon>Pezizomycotina</taxon>
        <taxon>Sordariomycetes</taxon>
        <taxon>Xylariomycetidae</taxon>
        <taxon>Amphisphaeriales</taxon>
        <taxon>Sporocadaceae</taxon>
        <taxon>Truncatella</taxon>
    </lineage>
</organism>
<evidence type="ECO:0000256" key="2">
    <source>
        <dbReference type="SAM" id="Phobius"/>
    </source>
</evidence>
<feature type="region of interest" description="Disordered" evidence="1">
    <location>
        <begin position="278"/>
        <end position="316"/>
    </location>
</feature>
<feature type="region of interest" description="Disordered" evidence="1">
    <location>
        <begin position="393"/>
        <end position="412"/>
    </location>
</feature>
<gene>
    <name evidence="3" type="ORF">BKA67DRAFT_534105</name>
</gene>
<feature type="compositionally biased region" description="Basic and acidic residues" evidence="1">
    <location>
        <begin position="783"/>
        <end position="814"/>
    </location>
</feature>
<feature type="region of interest" description="Disordered" evidence="1">
    <location>
        <begin position="895"/>
        <end position="984"/>
    </location>
</feature>
<sequence length="984" mass="105731">MPRVKLMVRRQHGSSSTVLSRPALIGIALGGSVILFLALSHLFIVLGRRRDRKRLTLLQTAARSELSILYETPLFSHELVVPPKNGRLRKKSLGISTQNLVVLDGEVRIMNKEDIGTTSQTVLPPVLPPVFSRKQSYDLNMFLPNRTEDGGSTTPTKIQDCEMLTGEIHGPSKQGSAEASRMRKKSLWIDEDALHGPRVCPASHSDKSKNGRLSWITGWSLGNKLGLSQHFSDSSVFKSPTIPQMEHEGSGYCGRGRLRERTSMKHKEDETVATPSRTVLQGNPLGKGQYGPSRTMTTSASTAAPTARVPEAPSETINNPRLRENVAHEAAQELAGSARVPIPQRPQAPKHSATDTELTEILRMTTERLRDSERSSRRRLIFIQAKNGGFIPLSTEPATANNRPSPVKSQKSAPAVMYTELEAIDAILDEGLPGSHVSRHSRQVSQMSWISEPDSLVTPRRVSQPEHTTPLSSPSRNIQTTEPRSQEDSLQPIHPLRPASVASSHSSALSTLYSEDEDHGGESSTQLTYAGLACLPTASKSTTTARPITPGVPFEEGKVPYLGPFDVRRTTLGQLSIPRSLPEVPTVENAKLVKAWLPQETSLQFNIYTLDVPCEDDPFIAVTPPSQDPVRLSQVFTSIPLSMNYAGDDPRSKDDIVNGPFPVVRSTKLNDSPTPSPKSHRHVPPPQALRPMMSSPTLGNSPRRPSPVLSEGGLSSVYEHYAFSSGASATLDHSTATLSAIRMDDSLPPPSTGDTLGPERPKSNRTRPGALGSAVVGAAQSRKRAESPRAAEPALFRDHHRRGEDAGGEDARELADDDNDDDIVPPLRNPARPTSKVVNTIAELRRMNSAVSAISSVSGCGSVAAERSPTLLAARGGGFSPGLKNGGTRNYLAMGGPGSASGTRKSGGSSSLVTGDREMGTSALTRTGTRSRRGTVVDGGNRRGGELDGKLRELTPKGILREGSGGNVVPAANGRDGNDKGDKP</sequence>
<proteinExistence type="predicted"/>
<dbReference type="GeneID" id="70128695"/>
<dbReference type="EMBL" id="JAGPXC010000003">
    <property type="protein sequence ID" value="KAH6655169.1"/>
    <property type="molecule type" value="Genomic_DNA"/>
</dbReference>
<dbReference type="RefSeq" id="XP_045959434.1">
    <property type="nucleotide sequence ID" value="XM_046099803.1"/>
</dbReference>
<dbReference type="Proteomes" id="UP000758603">
    <property type="component" value="Unassembled WGS sequence"/>
</dbReference>
<feature type="compositionally biased region" description="Polar residues" evidence="1">
    <location>
        <begin position="465"/>
        <end position="483"/>
    </location>
</feature>
<comment type="caution">
    <text evidence="3">The sequence shown here is derived from an EMBL/GenBank/DDBJ whole genome shotgun (WGS) entry which is preliminary data.</text>
</comment>
<evidence type="ECO:0000256" key="1">
    <source>
        <dbReference type="SAM" id="MobiDB-lite"/>
    </source>
</evidence>
<keyword evidence="2" id="KW-0472">Membrane</keyword>
<protein>
    <submittedName>
        <fullName evidence="3">Uncharacterized protein</fullName>
    </submittedName>
</protein>
<name>A0A9P8UM50_9PEZI</name>
<evidence type="ECO:0000313" key="4">
    <source>
        <dbReference type="Proteomes" id="UP000758603"/>
    </source>
</evidence>
<feature type="transmembrane region" description="Helical" evidence="2">
    <location>
        <begin position="23"/>
        <end position="46"/>
    </location>
</feature>
<dbReference type="OrthoDB" id="4760011at2759"/>
<feature type="region of interest" description="Disordered" evidence="1">
    <location>
        <begin position="432"/>
        <end position="492"/>
    </location>
</feature>
<reference evidence="3" key="1">
    <citation type="journal article" date="2021" name="Nat. Commun.">
        <title>Genetic determinants of endophytism in the Arabidopsis root mycobiome.</title>
        <authorList>
            <person name="Mesny F."/>
            <person name="Miyauchi S."/>
            <person name="Thiergart T."/>
            <person name="Pickel B."/>
            <person name="Atanasova L."/>
            <person name="Karlsson M."/>
            <person name="Huettel B."/>
            <person name="Barry K.W."/>
            <person name="Haridas S."/>
            <person name="Chen C."/>
            <person name="Bauer D."/>
            <person name="Andreopoulos W."/>
            <person name="Pangilinan J."/>
            <person name="LaButti K."/>
            <person name="Riley R."/>
            <person name="Lipzen A."/>
            <person name="Clum A."/>
            <person name="Drula E."/>
            <person name="Henrissat B."/>
            <person name="Kohler A."/>
            <person name="Grigoriev I.V."/>
            <person name="Martin F.M."/>
            <person name="Hacquard S."/>
        </authorList>
    </citation>
    <scope>NUCLEOTIDE SEQUENCE</scope>
    <source>
        <strain evidence="3">MPI-SDFR-AT-0073</strain>
    </source>
</reference>
<feature type="region of interest" description="Disordered" evidence="1">
    <location>
        <begin position="742"/>
        <end position="833"/>
    </location>
</feature>
<feature type="region of interest" description="Disordered" evidence="1">
    <location>
        <begin position="644"/>
        <end position="711"/>
    </location>
</feature>
<accession>A0A9P8UM50</accession>